<dbReference type="PROSITE" id="PS00463">
    <property type="entry name" value="ZN2_CY6_FUNGAL_1"/>
    <property type="match status" value="1"/>
</dbReference>
<accession>A0A9P5CDN7</accession>
<evidence type="ECO:0000256" key="1">
    <source>
        <dbReference type="ARBA" id="ARBA00022723"/>
    </source>
</evidence>
<dbReference type="Gene3D" id="4.10.240.10">
    <property type="entry name" value="Zn(2)-C6 fungal-type DNA-binding domain"/>
    <property type="match status" value="1"/>
</dbReference>
<dbReference type="GO" id="GO:0008270">
    <property type="term" value="F:zinc ion binding"/>
    <property type="evidence" value="ECO:0007669"/>
    <property type="project" value="InterPro"/>
</dbReference>
<feature type="domain" description="Zn(2)-C6 fungal-type" evidence="3">
    <location>
        <begin position="54"/>
        <end position="85"/>
    </location>
</feature>
<dbReference type="EMBL" id="QLNT01000012">
    <property type="protein sequence ID" value="KAF3069281.1"/>
    <property type="molecule type" value="Genomic_DNA"/>
</dbReference>
<dbReference type="PANTHER" id="PTHR43374:SF1">
    <property type="entry name" value="FLAVIN PRENYLTRANSFERASE PAD1, MITOCHONDRIAL"/>
    <property type="match status" value="1"/>
</dbReference>
<keyword evidence="2" id="KW-0539">Nucleus</keyword>
<dbReference type="CDD" id="cd00067">
    <property type="entry name" value="GAL4"/>
    <property type="match status" value="1"/>
</dbReference>
<sequence>MEEKYVFPSSTSSSLARLTQSSARFTHGQGTKNLPARDFDMLLRKRRRLRAAKSCYPCRRRKVKCNLRQPCGSCVIRGHPELCDYSVQSLPGREQLSQPRDISDGGEPSDATNERTAAINMDQGLYLDPLSHYSTKVHVGYESLPSLVSNYQPLSANQPQPAQKAWTLGPTTSPQTVFELLCLQDSSTMFPFTNIWASEDGPDKVYSALPEDEAILRQVAFFHWKSLHLKFCQESLFSILPPFINFPQFEATLSLFLSERAKSRSDVLANPPSSCTSSWFALLFSILACGAQLASSDVDSEMLKARVFGEITIKHCNYSTRDTCCAFQCLRFSNFLSFPNAETIQTLILLLNFLRNQADAGASWSLLGLAIRLAQAIGMHCPPDPESISDPTEKDEAIIHHHIWRSLIWQDTLISLCYARPLGINVLEEVILTTPTGRGEVRFDSFSDSTHNLFMVANKIGQALQYAKCVKQPLSLLKIHKFKDLINQVESRSLPHIRDVLKCQGRADYFQHCFFRLFSDSVMLCLCRPAVLSGHHEHGQELGSLCMSRCRSVLRTYLELLKLNNPLRRSWIFMHVTLSCALCLGVTADIGKLKSDKSLLKKFFDALLESTICLKIPPYANALKLLGDLIDNHELGK</sequence>
<gene>
    <name evidence="4" type="ORF">CFAM422_007399</name>
</gene>
<evidence type="ECO:0000313" key="4">
    <source>
        <dbReference type="EMBL" id="KAF3069281.1"/>
    </source>
</evidence>
<dbReference type="PROSITE" id="PS50048">
    <property type="entry name" value="ZN2_CY6_FUNGAL_2"/>
    <property type="match status" value="1"/>
</dbReference>
<evidence type="ECO:0000256" key="2">
    <source>
        <dbReference type="ARBA" id="ARBA00023242"/>
    </source>
</evidence>
<dbReference type="GO" id="GO:0003677">
    <property type="term" value="F:DNA binding"/>
    <property type="evidence" value="ECO:0007669"/>
    <property type="project" value="InterPro"/>
</dbReference>
<dbReference type="SMART" id="SM00906">
    <property type="entry name" value="Fungal_trans"/>
    <property type="match status" value="1"/>
</dbReference>
<dbReference type="Pfam" id="PF00172">
    <property type="entry name" value="Zn_clus"/>
    <property type="match status" value="1"/>
</dbReference>
<dbReference type="SMART" id="SM00066">
    <property type="entry name" value="GAL4"/>
    <property type="match status" value="1"/>
</dbReference>
<dbReference type="InterPro" id="IPR007219">
    <property type="entry name" value="XnlR_reg_dom"/>
</dbReference>
<organism evidence="4 5">
    <name type="scientific">Trichoderma lentiforme</name>
    <dbReference type="NCBI Taxonomy" id="1567552"/>
    <lineage>
        <taxon>Eukaryota</taxon>
        <taxon>Fungi</taxon>
        <taxon>Dikarya</taxon>
        <taxon>Ascomycota</taxon>
        <taxon>Pezizomycotina</taxon>
        <taxon>Sordariomycetes</taxon>
        <taxon>Hypocreomycetidae</taxon>
        <taxon>Hypocreales</taxon>
        <taxon>Hypocreaceae</taxon>
        <taxon>Trichoderma</taxon>
    </lineage>
</organism>
<name>A0A9P5CDN7_9HYPO</name>
<dbReference type="InterPro" id="IPR001138">
    <property type="entry name" value="Zn2Cys6_DnaBD"/>
</dbReference>
<dbReference type="GO" id="GO:0006351">
    <property type="term" value="P:DNA-templated transcription"/>
    <property type="evidence" value="ECO:0007669"/>
    <property type="project" value="InterPro"/>
</dbReference>
<dbReference type="CDD" id="cd12148">
    <property type="entry name" value="fungal_TF_MHR"/>
    <property type="match status" value="1"/>
</dbReference>
<dbReference type="Proteomes" id="UP000801864">
    <property type="component" value="Unassembled WGS sequence"/>
</dbReference>
<protein>
    <recommendedName>
        <fullName evidence="3">Zn(2)-C6 fungal-type domain-containing protein</fullName>
    </recommendedName>
</protein>
<keyword evidence="5" id="KW-1185">Reference proteome</keyword>
<dbReference type="InterPro" id="IPR036864">
    <property type="entry name" value="Zn2-C6_fun-type_DNA-bd_sf"/>
</dbReference>
<evidence type="ECO:0000259" key="3">
    <source>
        <dbReference type="PROSITE" id="PS50048"/>
    </source>
</evidence>
<evidence type="ECO:0000313" key="5">
    <source>
        <dbReference type="Proteomes" id="UP000801864"/>
    </source>
</evidence>
<dbReference type="GO" id="GO:0016831">
    <property type="term" value="F:carboxy-lyase activity"/>
    <property type="evidence" value="ECO:0007669"/>
    <property type="project" value="TreeGrafter"/>
</dbReference>
<proteinExistence type="predicted"/>
<keyword evidence="1" id="KW-0479">Metal-binding</keyword>
<dbReference type="InterPro" id="IPR004507">
    <property type="entry name" value="UbiX-like"/>
</dbReference>
<dbReference type="GO" id="GO:0000981">
    <property type="term" value="F:DNA-binding transcription factor activity, RNA polymerase II-specific"/>
    <property type="evidence" value="ECO:0007669"/>
    <property type="project" value="InterPro"/>
</dbReference>
<reference evidence="4 5" key="1">
    <citation type="submission" date="2018-06" db="EMBL/GenBank/DDBJ databases">
        <title>Genome analysis of cellulolytic fungus Trichoderma lentiforme CFAM-422.</title>
        <authorList>
            <person name="Steindorff A.S."/>
            <person name="Formighieri E.F."/>
            <person name="Midorikawa G.E.O."/>
            <person name="Tamietti M.S."/>
            <person name="Ramos E.Z."/>
            <person name="Silva A.S."/>
            <person name="Bon E.P.S."/>
            <person name="Mendes T.D."/>
            <person name="Damaso M.C.T."/>
            <person name="Favaro L.C.L."/>
        </authorList>
    </citation>
    <scope>NUCLEOTIDE SEQUENCE [LARGE SCALE GENOMIC DNA]</scope>
    <source>
        <strain evidence="4 5">CFAM-422</strain>
    </source>
</reference>
<dbReference type="SUPFAM" id="SSF57701">
    <property type="entry name" value="Zn2/Cys6 DNA-binding domain"/>
    <property type="match status" value="1"/>
</dbReference>
<dbReference type="Pfam" id="PF04082">
    <property type="entry name" value="Fungal_trans"/>
    <property type="match status" value="1"/>
</dbReference>
<comment type="caution">
    <text evidence="4">The sequence shown here is derived from an EMBL/GenBank/DDBJ whole genome shotgun (WGS) entry which is preliminary data.</text>
</comment>
<dbReference type="PANTHER" id="PTHR43374">
    <property type="entry name" value="FLAVIN PRENYLTRANSFERASE"/>
    <property type="match status" value="1"/>
</dbReference>
<dbReference type="AlphaFoldDB" id="A0A9P5CDN7"/>